<evidence type="ECO:0000313" key="1">
    <source>
        <dbReference type="EMBL" id="MBY84932.1"/>
    </source>
</evidence>
<dbReference type="AlphaFoldDB" id="A0A2S2R6E6"/>
<protein>
    <submittedName>
        <fullName evidence="1">Uncharacterized protein</fullName>
    </submittedName>
</protein>
<proteinExistence type="predicted"/>
<name>A0A2S2R6E6_9HEMI</name>
<accession>A0A2S2R6E6</accession>
<gene>
    <name evidence="1" type="ORF">g.70610</name>
</gene>
<reference evidence="1" key="1">
    <citation type="submission" date="2018-04" db="EMBL/GenBank/DDBJ databases">
        <title>Transcriptome assembly of Sipha flava.</title>
        <authorList>
            <person name="Scully E.D."/>
            <person name="Geib S.M."/>
            <person name="Palmer N.A."/>
            <person name="Koch K."/>
            <person name="Bradshaw J."/>
            <person name="Heng-Moss T."/>
            <person name="Sarath G."/>
        </authorList>
    </citation>
    <scope>NUCLEOTIDE SEQUENCE</scope>
</reference>
<sequence length="106" mass="12907">MFKNFYLFIIYFMKQFFFQQKNIRFMTTKILNFILLDKINKFINDYFNIVPKPLNNDIIISIVLRNRNSDRQLARINFYLNLPKRYYCTIQGRIYGRAEGPGPYAK</sequence>
<organism evidence="1">
    <name type="scientific">Sipha flava</name>
    <name type="common">yellow sugarcane aphid</name>
    <dbReference type="NCBI Taxonomy" id="143950"/>
    <lineage>
        <taxon>Eukaryota</taxon>
        <taxon>Metazoa</taxon>
        <taxon>Ecdysozoa</taxon>
        <taxon>Arthropoda</taxon>
        <taxon>Hexapoda</taxon>
        <taxon>Insecta</taxon>
        <taxon>Pterygota</taxon>
        <taxon>Neoptera</taxon>
        <taxon>Paraneoptera</taxon>
        <taxon>Hemiptera</taxon>
        <taxon>Sternorrhyncha</taxon>
        <taxon>Aphidomorpha</taxon>
        <taxon>Aphidoidea</taxon>
        <taxon>Aphididae</taxon>
        <taxon>Sipha</taxon>
    </lineage>
</organism>
<dbReference type="EMBL" id="GGMS01015729">
    <property type="protein sequence ID" value="MBY84932.1"/>
    <property type="molecule type" value="Transcribed_RNA"/>
</dbReference>